<comment type="caution">
    <text evidence="2">The sequence shown here is derived from an EMBL/GenBank/DDBJ whole genome shotgun (WGS) entry which is preliminary data.</text>
</comment>
<dbReference type="InterPro" id="IPR023753">
    <property type="entry name" value="FAD/NAD-binding_dom"/>
</dbReference>
<reference evidence="2 3" key="1">
    <citation type="submission" date="2018-08" db="EMBL/GenBank/DDBJ databases">
        <title>A genome reference for cultivated species of the human gut microbiota.</title>
        <authorList>
            <person name="Zou Y."/>
            <person name="Xue W."/>
            <person name="Luo G."/>
        </authorList>
    </citation>
    <scope>NUCLEOTIDE SEQUENCE [LARGE SCALE GENOMIC DNA]</scope>
    <source>
        <strain evidence="2 3">AF24-29</strain>
    </source>
</reference>
<name>A0A412FP42_9FIRM</name>
<dbReference type="PANTHER" id="PTHR42783:SF3">
    <property type="entry name" value="GLUTAMATE SYNTHASE [NADPH] SMALL CHAIN-RELATED"/>
    <property type="match status" value="1"/>
</dbReference>
<dbReference type="InterPro" id="IPR009051">
    <property type="entry name" value="Helical_ferredxn"/>
</dbReference>
<proteinExistence type="predicted"/>
<dbReference type="InterPro" id="IPR006004">
    <property type="entry name" value="SudA-like"/>
</dbReference>
<keyword evidence="3" id="KW-1185">Reference proteome</keyword>
<evidence type="ECO:0000313" key="3">
    <source>
        <dbReference type="Proteomes" id="UP000284178"/>
    </source>
</evidence>
<dbReference type="SUPFAM" id="SSF46548">
    <property type="entry name" value="alpha-helical ferredoxin"/>
    <property type="match status" value="1"/>
</dbReference>
<organism evidence="2 3">
    <name type="scientific">Holdemania filiformis</name>
    <dbReference type="NCBI Taxonomy" id="61171"/>
    <lineage>
        <taxon>Bacteria</taxon>
        <taxon>Bacillati</taxon>
        <taxon>Bacillota</taxon>
        <taxon>Erysipelotrichia</taxon>
        <taxon>Erysipelotrichales</taxon>
        <taxon>Erysipelotrichaceae</taxon>
        <taxon>Holdemania</taxon>
    </lineage>
</organism>
<dbReference type="GeneID" id="83016632"/>
<dbReference type="Pfam" id="PF14691">
    <property type="entry name" value="Fer4_20"/>
    <property type="match status" value="1"/>
</dbReference>
<protein>
    <submittedName>
        <fullName evidence="2">NADPH-dependent glutamate synthase</fullName>
        <ecNumber evidence="2">1.4.1.13</ecNumber>
    </submittedName>
</protein>
<dbReference type="PROSITE" id="PS51379">
    <property type="entry name" value="4FE4S_FER_2"/>
    <property type="match status" value="1"/>
</dbReference>
<evidence type="ECO:0000313" key="2">
    <source>
        <dbReference type="EMBL" id="RGR69938.1"/>
    </source>
</evidence>
<evidence type="ECO:0000259" key="1">
    <source>
        <dbReference type="PROSITE" id="PS51379"/>
    </source>
</evidence>
<dbReference type="Proteomes" id="UP000284178">
    <property type="component" value="Unassembled WGS sequence"/>
</dbReference>
<dbReference type="AlphaFoldDB" id="A0A412FP42"/>
<dbReference type="Gene3D" id="1.10.1060.10">
    <property type="entry name" value="Alpha-helical ferredoxin"/>
    <property type="match status" value="1"/>
</dbReference>
<keyword evidence="2" id="KW-0560">Oxidoreductase</keyword>
<dbReference type="Pfam" id="PF07992">
    <property type="entry name" value="Pyr_redox_2"/>
    <property type="match status" value="1"/>
</dbReference>
<dbReference type="EMBL" id="QRUP01000022">
    <property type="protein sequence ID" value="RGR69938.1"/>
    <property type="molecule type" value="Genomic_DNA"/>
</dbReference>
<dbReference type="InterPro" id="IPR036188">
    <property type="entry name" value="FAD/NAD-bd_sf"/>
</dbReference>
<dbReference type="InterPro" id="IPR017896">
    <property type="entry name" value="4Fe4S_Fe-S-bd"/>
</dbReference>
<feature type="domain" description="4Fe-4S ferredoxin-type" evidence="1">
    <location>
        <begin position="32"/>
        <end position="64"/>
    </location>
</feature>
<gene>
    <name evidence="2" type="primary">gltA</name>
    <name evidence="2" type="ORF">DWY25_14610</name>
</gene>
<sequence length="458" mass="49741">MPNMQNEKTPMPLQEGLVRITNFEEVALGYTEEQMINEADRCLHCVNHPCTAGCPVSVMIPDFIKALKQGRIDEAYGIITKTNSFPTICGRVCPQENQCEKNCVRAIRGEAVAIGRLERYVADHHTPVLQEKPQPNGVKVAVVGSGPAGLACAADLAKEGFAVTIYEALHEAGGVLRYGIPEFRLPKRIVDEQLDQLKHLGVVIETNVIVGKTLTMQELEDEGFQAVFIGSGAGLPKFMGIPGETAAGVFSANEVLTRVNLMKAYREDHLTPYYQSNHTIVVGGGNVAMDAARCARRLGKKVTVVYRRSLAEMPARKEEVEHAMDEDITFMTLHNPVEIYKDEKGFVKGVKLEKMELGEPDERGRRSPVPTGEMIDLVCDCVIMALGTSSNPLLVRSEPRLQTNARGCLVVNEEQETTMKNVYAGGDAVSGAATVILALGAGKKAAASIIKALTPNKA</sequence>
<dbReference type="PRINTS" id="PR00419">
    <property type="entry name" value="ADXRDTASE"/>
</dbReference>
<dbReference type="GO" id="GO:0051536">
    <property type="term" value="F:iron-sulfur cluster binding"/>
    <property type="evidence" value="ECO:0007669"/>
    <property type="project" value="InterPro"/>
</dbReference>
<dbReference type="Gene3D" id="3.50.50.60">
    <property type="entry name" value="FAD/NAD(P)-binding domain"/>
    <property type="match status" value="2"/>
</dbReference>
<dbReference type="RefSeq" id="WP_117895856.1">
    <property type="nucleotide sequence ID" value="NZ_CABJCV010000022.1"/>
</dbReference>
<dbReference type="SUPFAM" id="SSF51971">
    <property type="entry name" value="Nucleotide-binding domain"/>
    <property type="match status" value="1"/>
</dbReference>
<dbReference type="PANTHER" id="PTHR42783">
    <property type="entry name" value="GLUTAMATE SYNTHASE [NADPH] SMALL CHAIN"/>
    <property type="match status" value="1"/>
</dbReference>
<dbReference type="EC" id="1.4.1.13" evidence="2"/>
<dbReference type="GO" id="GO:0004355">
    <property type="term" value="F:glutamate synthase (NADPH) activity"/>
    <property type="evidence" value="ECO:0007669"/>
    <property type="project" value="UniProtKB-EC"/>
</dbReference>
<accession>A0A412FP42</accession>
<dbReference type="NCBIfam" id="TIGR01316">
    <property type="entry name" value="gltA"/>
    <property type="match status" value="1"/>
</dbReference>
<dbReference type="InterPro" id="IPR028261">
    <property type="entry name" value="DPD_II"/>
</dbReference>